<dbReference type="RefSeq" id="XP_034013442.1">
    <property type="nucleotide sequence ID" value="XM_034154342.1"/>
</dbReference>
<dbReference type="PANTHER" id="PTHR10868">
    <property type="entry name" value="SIGMA 1-TYPE OPIOID RECEPTOR-RELATED"/>
    <property type="match status" value="1"/>
</dbReference>
<evidence type="ECO:0000256" key="5">
    <source>
        <dbReference type="ARBA" id="ARBA00022989"/>
    </source>
</evidence>
<dbReference type="AlphaFoldDB" id="A0A642UT74"/>
<dbReference type="EC" id="5.-.-.-" evidence="8"/>
<dbReference type="VEuPathDB" id="FungiDB:DIURU_001763"/>
<dbReference type="OMA" id="WKTTRIT"/>
<evidence type="ECO:0000256" key="8">
    <source>
        <dbReference type="RuleBase" id="RU368083"/>
    </source>
</evidence>
<protein>
    <recommendedName>
        <fullName evidence="8">C-8 sterol isomerase</fullName>
        <ecNumber evidence="8">5.-.-.-</ecNumber>
    </recommendedName>
    <alternativeName>
        <fullName evidence="8">Delta-8--delta-7 sterol isomerase</fullName>
    </alternativeName>
</protein>
<dbReference type="OrthoDB" id="347124at2759"/>
<keyword evidence="6" id="KW-0472">Membrane</keyword>
<dbReference type="GO" id="GO:0006696">
    <property type="term" value="P:ergosterol biosynthetic process"/>
    <property type="evidence" value="ECO:0007669"/>
    <property type="project" value="TreeGrafter"/>
</dbReference>
<comment type="subcellular location">
    <subcellularLocation>
        <location evidence="1">Endoplasmic reticulum membrane</location>
    </subcellularLocation>
</comment>
<dbReference type="PANTHER" id="PTHR10868:SF1">
    <property type="entry name" value="SIGMA NON-OPIOID INTRACELLULAR RECEPTOR 1"/>
    <property type="match status" value="1"/>
</dbReference>
<dbReference type="InterPro" id="IPR006716">
    <property type="entry name" value="ERG2_sigma1_rcpt-like"/>
</dbReference>
<evidence type="ECO:0000256" key="6">
    <source>
        <dbReference type="ARBA" id="ARBA00023136"/>
    </source>
</evidence>
<dbReference type="UniPathway" id="UPA00768"/>
<comment type="function">
    <text evidence="8">Catalyzes the reaction which results in unsaturation at C-7 in the B ring of sterols.</text>
</comment>
<evidence type="ECO:0000256" key="7">
    <source>
        <dbReference type="ARBA" id="ARBA00029435"/>
    </source>
</evidence>
<accession>A0A642UT74</accession>
<keyword evidence="3" id="KW-0812">Transmembrane</keyword>
<evidence type="ECO:0000256" key="1">
    <source>
        <dbReference type="ARBA" id="ARBA00004586"/>
    </source>
</evidence>
<dbReference type="Proteomes" id="UP000449547">
    <property type="component" value="Unassembled WGS sequence"/>
</dbReference>
<gene>
    <name evidence="9" type="ORF">DIURU_001763</name>
</gene>
<dbReference type="GO" id="GO:0005789">
    <property type="term" value="C:endoplasmic reticulum membrane"/>
    <property type="evidence" value="ECO:0007669"/>
    <property type="project" value="UniProtKB-SubCell"/>
</dbReference>
<dbReference type="EMBL" id="SWFT01000051">
    <property type="protein sequence ID" value="KAA8904927.1"/>
    <property type="molecule type" value="Genomic_DNA"/>
</dbReference>
<comment type="similarity">
    <text evidence="2 8">Belongs to the ERG2 family.</text>
</comment>
<evidence type="ECO:0000256" key="3">
    <source>
        <dbReference type="ARBA" id="ARBA00022692"/>
    </source>
</evidence>
<organism evidence="9 10">
    <name type="scientific">Diutina rugosa</name>
    <name type="common">Yeast</name>
    <name type="synonym">Candida rugosa</name>
    <dbReference type="NCBI Taxonomy" id="5481"/>
    <lineage>
        <taxon>Eukaryota</taxon>
        <taxon>Fungi</taxon>
        <taxon>Dikarya</taxon>
        <taxon>Ascomycota</taxon>
        <taxon>Saccharomycotina</taxon>
        <taxon>Pichiomycetes</taxon>
        <taxon>Debaryomycetaceae</taxon>
        <taxon>Diutina</taxon>
    </lineage>
</organism>
<keyword evidence="4" id="KW-0256">Endoplasmic reticulum</keyword>
<evidence type="ECO:0000256" key="2">
    <source>
        <dbReference type="ARBA" id="ARBA00007141"/>
    </source>
</evidence>
<keyword evidence="10" id="KW-1185">Reference proteome</keyword>
<evidence type="ECO:0000313" key="10">
    <source>
        <dbReference type="Proteomes" id="UP000449547"/>
    </source>
</evidence>
<sequence length="221" mass="25381">MKLLRLALLVVVPYLVFQVFDWLYYHWLPSNYQLDQTVLERLVHETLDVHGKEGNSTEIMIDLGAKIKQEYPDLINELNFDDWVFNNAGGAMGQMFILHASISEYLIFFGTATGTEGHTGVHFADDWFHILTGHQKAAFANELQPEIYYPGDVHHLIKGQVKQYSMPSGGYALELAQGWIPSMLPFGFLDTFFSTWDFRTLYHTCRLTAKDMVGHLLRGKF</sequence>
<reference evidence="9 10" key="1">
    <citation type="submission" date="2019-07" db="EMBL/GenBank/DDBJ databases">
        <title>Genome assembly of two rare yeast pathogens: Diutina rugosa and Trichomonascus ciferrii.</title>
        <authorList>
            <person name="Mixao V."/>
            <person name="Saus E."/>
            <person name="Hansen A."/>
            <person name="Lass-Flor C."/>
            <person name="Gabaldon T."/>
        </authorList>
    </citation>
    <scope>NUCLEOTIDE SEQUENCE [LARGE SCALE GENOMIC DNA]</scope>
    <source>
        <strain evidence="9 10">CBS 613</strain>
    </source>
</reference>
<evidence type="ECO:0000313" key="9">
    <source>
        <dbReference type="EMBL" id="KAA8904927.1"/>
    </source>
</evidence>
<comment type="pathway">
    <text evidence="7 8">Steroid metabolism; ergosterol biosynthesis.</text>
</comment>
<dbReference type="GeneID" id="54780416"/>
<keyword evidence="5" id="KW-1133">Transmembrane helix</keyword>
<proteinExistence type="inferred from homology"/>
<evidence type="ECO:0000256" key="4">
    <source>
        <dbReference type="ARBA" id="ARBA00022824"/>
    </source>
</evidence>
<comment type="caution">
    <text evidence="9">The sequence shown here is derived from an EMBL/GenBank/DDBJ whole genome shotgun (WGS) entry which is preliminary data.</text>
</comment>
<name>A0A642UT74_DIURU</name>
<dbReference type="Pfam" id="PF04622">
    <property type="entry name" value="ERG2_Sigma1R"/>
    <property type="match status" value="1"/>
</dbReference>